<dbReference type="PATRIC" id="fig|137591.25.peg.846"/>
<name>A0A0D1LRL3_9LACO</name>
<evidence type="ECO:0000256" key="1">
    <source>
        <dbReference type="SAM" id="Phobius"/>
    </source>
</evidence>
<dbReference type="InterPro" id="IPR010317">
    <property type="entry name" value="WxLIP_PGBD"/>
</dbReference>
<gene>
    <name evidence="5" type="ORF">QX99_00875</name>
</gene>
<organism evidence="5 6">
    <name type="scientific">Weissella cibaria</name>
    <dbReference type="NCBI Taxonomy" id="137591"/>
    <lineage>
        <taxon>Bacteria</taxon>
        <taxon>Bacillati</taxon>
        <taxon>Bacillota</taxon>
        <taxon>Bacilli</taxon>
        <taxon>Lactobacillales</taxon>
        <taxon>Lactobacillaceae</taxon>
        <taxon>Weissella</taxon>
    </lineage>
</organism>
<sequence precursor="true">MKKMTWLAFAVGVGAVTLSGTTVHAAQADLNVTPVQAASQRDKSESFFDLVLQPNQSENLSVKLQNTTKKDMVVDAQAAPASTSNSGIVQYDNQAKLDPSLVYNVNKLVQAPDKITIPAGQTVTYTAKLTMPGATLPGMVSGALIFEPETGEKATTGQGSMGIVNKFQYTVGILARNENRTWEPDLTFAGVATKNEAGTTNIAIKMRNTTSTYLNQLAVEATVTKDGKTYARKQRDMQMAPNSNFSYLVPLKENATAGKYTVKATAYYVKDSAGQYQDGTGQRYRYKKTYTNDVALTSQQAKKLNADIKQAAGGVPTSIIAGILVIVVLVAAVFGMICLMMKRRKRADNRMADLEAELAKLKANQK</sequence>
<dbReference type="Pfam" id="PF11797">
    <property type="entry name" value="WxLIP_HBD"/>
    <property type="match status" value="1"/>
</dbReference>
<feature type="signal peptide" evidence="2">
    <location>
        <begin position="1"/>
        <end position="25"/>
    </location>
</feature>
<feature type="chain" id="PRO_5002243216" evidence="2">
    <location>
        <begin position="26"/>
        <end position="366"/>
    </location>
</feature>
<keyword evidence="1" id="KW-0472">Membrane</keyword>
<evidence type="ECO:0000256" key="2">
    <source>
        <dbReference type="SAM" id="SignalP"/>
    </source>
</evidence>
<feature type="domain" description="WxL Interacting Protein host binding" evidence="4">
    <location>
        <begin position="160"/>
        <end position="305"/>
    </location>
</feature>
<dbReference type="RefSeq" id="WP_043707675.1">
    <property type="nucleotide sequence ID" value="NZ_JALOCT010000004.1"/>
</dbReference>
<keyword evidence="1" id="KW-0812">Transmembrane</keyword>
<dbReference type="Pfam" id="PF06030">
    <property type="entry name" value="WxLIP_PGBD"/>
    <property type="match status" value="1"/>
</dbReference>
<dbReference type="Proteomes" id="UP000032287">
    <property type="component" value="Unassembled WGS sequence"/>
</dbReference>
<dbReference type="AlphaFoldDB" id="A0A0D1LRL3"/>
<keyword evidence="6" id="KW-1185">Reference proteome</keyword>
<evidence type="ECO:0000313" key="6">
    <source>
        <dbReference type="Proteomes" id="UP000032287"/>
    </source>
</evidence>
<proteinExistence type="predicted"/>
<dbReference type="InterPro" id="IPR021759">
    <property type="entry name" value="WxLIP_HBD"/>
</dbReference>
<evidence type="ECO:0000313" key="5">
    <source>
        <dbReference type="EMBL" id="KIU21117.1"/>
    </source>
</evidence>
<keyword evidence="1" id="KW-1133">Transmembrane helix</keyword>
<accession>A0A0D1LRL3</accession>
<feature type="domain" description="WxL Interacting Protein peptidoglycan binding" evidence="3">
    <location>
        <begin position="31"/>
        <end position="147"/>
    </location>
</feature>
<reference evidence="5" key="1">
    <citation type="journal article" date="2015" name="Microbiology (Mosc.)">
        <title>Genomics of the Weissella cibaria species with an examination of its metabolic traits.</title>
        <authorList>
            <person name="Lynch K.M."/>
            <person name="Lucid A."/>
            <person name="Arendt E.K."/>
            <person name="Sleator R.D."/>
            <person name="Lucey B."/>
            <person name="Coffey A."/>
        </authorList>
    </citation>
    <scope>NUCLEOTIDE SEQUENCE [LARGE SCALE GENOMIC DNA]</scope>
    <source>
        <strain evidence="5">MG1</strain>
    </source>
</reference>
<dbReference type="eggNOG" id="COG4072">
    <property type="taxonomic scope" value="Bacteria"/>
</dbReference>
<feature type="transmembrane region" description="Helical" evidence="1">
    <location>
        <begin position="319"/>
        <end position="341"/>
    </location>
</feature>
<protein>
    <submittedName>
        <fullName evidence="5">Uncharacterized protein</fullName>
    </submittedName>
</protein>
<keyword evidence="2" id="KW-0732">Signal</keyword>
<evidence type="ECO:0000259" key="3">
    <source>
        <dbReference type="Pfam" id="PF06030"/>
    </source>
</evidence>
<dbReference type="STRING" id="137591.AO080_04855"/>
<comment type="caution">
    <text evidence="5">The sequence shown here is derived from an EMBL/GenBank/DDBJ whole genome shotgun (WGS) entry which is preliminary data.</text>
</comment>
<dbReference type="EMBL" id="JWHU01000012">
    <property type="protein sequence ID" value="KIU21117.1"/>
    <property type="molecule type" value="Genomic_DNA"/>
</dbReference>
<evidence type="ECO:0000259" key="4">
    <source>
        <dbReference type="Pfam" id="PF11797"/>
    </source>
</evidence>